<accession>I3SM90</accession>
<organism evidence="1">
    <name type="scientific">Medicago truncatula</name>
    <name type="common">Barrel medic</name>
    <name type="synonym">Medicago tribuloides</name>
    <dbReference type="NCBI Taxonomy" id="3880"/>
    <lineage>
        <taxon>Eukaryota</taxon>
        <taxon>Viridiplantae</taxon>
        <taxon>Streptophyta</taxon>
        <taxon>Embryophyta</taxon>
        <taxon>Tracheophyta</taxon>
        <taxon>Spermatophyta</taxon>
        <taxon>Magnoliopsida</taxon>
        <taxon>eudicotyledons</taxon>
        <taxon>Gunneridae</taxon>
        <taxon>Pentapetalae</taxon>
        <taxon>rosids</taxon>
        <taxon>fabids</taxon>
        <taxon>Fabales</taxon>
        <taxon>Fabaceae</taxon>
        <taxon>Papilionoideae</taxon>
        <taxon>50 kb inversion clade</taxon>
        <taxon>NPAAA clade</taxon>
        <taxon>Hologalegina</taxon>
        <taxon>IRL clade</taxon>
        <taxon>Trifolieae</taxon>
        <taxon>Medicago</taxon>
    </lineage>
</organism>
<dbReference type="EMBL" id="BT141588">
    <property type="protein sequence ID" value="AFK41382.1"/>
    <property type="molecule type" value="mRNA"/>
</dbReference>
<evidence type="ECO:0000313" key="1">
    <source>
        <dbReference type="EMBL" id="AFK41382.1"/>
    </source>
</evidence>
<name>I3SM90_MEDTR</name>
<protein>
    <submittedName>
        <fullName evidence="1">Uncharacterized protein</fullName>
    </submittedName>
</protein>
<dbReference type="AlphaFoldDB" id="I3SM90"/>
<proteinExistence type="evidence at transcript level"/>
<reference evidence="1" key="1">
    <citation type="submission" date="2012-05" db="EMBL/GenBank/DDBJ databases">
        <authorList>
            <person name="Krishnakumar V."/>
            <person name="Cheung F."/>
            <person name="Xiao Y."/>
            <person name="Chan A."/>
            <person name="Moskal W.A."/>
            <person name="Town C.D."/>
        </authorList>
    </citation>
    <scope>NUCLEOTIDE SEQUENCE</scope>
</reference>
<sequence length="81" mass="9573">MSKLKLKLSKAHCTLLVTICYLHMQLLYCAFSCYYNNRYIKTKTNFTKTREASITITHMMLVAANRSQFRFGQQWLMSPIK</sequence>